<dbReference type="HOGENOM" id="CLU_122081_0_0_1"/>
<dbReference type="CTD" id="20230578"/>
<name>V4B967_LOTGI</name>
<keyword evidence="2" id="KW-0175">Coiled coil</keyword>
<dbReference type="AlphaFoldDB" id="V4B967"/>
<dbReference type="RefSeq" id="XP_009045353.1">
    <property type="nucleotide sequence ID" value="XM_009047105.1"/>
</dbReference>
<proteinExistence type="inferred from homology"/>
<protein>
    <recommendedName>
        <fullName evidence="3">FAM13A-like domain-containing protein</fullName>
    </recommendedName>
</protein>
<evidence type="ECO:0000259" key="3">
    <source>
        <dbReference type="Pfam" id="PF26116"/>
    </source>
</evidence>
<accession>V4B967</accession>
<dbReference type="EMBL" id="KB199905">
    <property type="protein sequence ID" value="ESP03871.1"/>
    <property type="molecule type" value="Genomic_DNA"/>
</dbReference>
<gene>
    <name evidence="4" type="ORF">LOTGIDRAFT_110353</name>
</gene>
<dbReference type="PANTHER" id="PTHR15904:SF17">
    <property type="entry name" value="RHO-GAP DOMAIN-CONTAINING PROTEIN"/>
    <property type="match status" value="1"/>
</dbReference>
<dbReference type="KEGG" id="lgi:LOTGIDRAFT_110353"/>
<comment type="similarity">
    <text evidence="1">Belongs to the FAM13 family.</text>
</comment>
<dbReference type="PANTHER" id="PTHR15904">
    <property type="entry name" value="FAM13"/>
    <property type="match status" value="1"/>
</dbReference>
<evidence type="ECO:0000256" key="2">
    <source>
        <dbReference type="SAM" id="Coils"/>
    </source>
</evidence>
<evidence type="ECO:0000256" key="1">
    <source>
        <dbReference type="ARBA" id="ARBA00007549"/>
    </source>
</evidence>
<dbReference type="InterPro" id="IPR059029">
    <property type="entry name" value="FAM13A_dom"/>
</dbReference>
<feature type="domain" description="FAM13A-like" evidence="3">
    <location>
        <begin position="128"/>
        <end position="195"/>
    </location>
</feature>
<dbReference type="OMA" id="PIMEHEP"/>
<dbReference type="Proteomes" id="UP000030746">
    <property type="component" value="Unassembled WGS sequence"/>
</dbReference>
<feature type="coiled-coil region" evidence="2">
    <location>
        <begin position="127"/>
        <end position="191"/>
    </location>
</feature>
<dbReference type="InterPro" id="IPR039102">
    <property type="entry name" value="FAM13"/>
</dbReference>
<evidence type="ECO:0000313" key="5">
    <source>
        <dbReference type="Proteomes" id="UP000030746"/>
    </source>
</evidence>
<dbReference type="GeneID" id="20230578"/>
<dbReference type="Pfam" id="PF26116">
    <property type="entry name" value="FAM13A"/>
    <property type="match status" value="1"/>
</dbReference>
<organism evidence="4 5">
    <name type="scientific">Lottia gigantea</name>
    <name type="common">Giant owl limpet</name>
    <dbReference type="NCBI Taxonomy" id="225164"/>
    <lineage>
        <taxon>Eukaryota</taxon>
        <taxon>Metazoa</taxon>
        <taxon>Spiralia</taxon>
        <taxon>Lophotrochozoa</taxon>
        <taxon>Mollusca</taxon>
        <taxon>Gastropoda</taxon>
        <taxon>Patellogastropoda</taxon>
        <taxon>Lottioidea</taxon>
        <taxon>Lottiidae</taxon>
        <taxon>Lottia</taxon>
    </lineage>
</organism>
<reference evidence="4 5" key="1">
    <citation type="journal article" date="2013" name="Nature">
        <title>Insights into bilaterian evolution from three spiralian genomes.</title>
        <authorList>
            <person name="Simakov O."/>
            <person name="Marletaz F."/>
            <person name="Cho S.J."/>
            <person name="Edsinger-Gonzales E."/>
            <person name="Havlak P."/>
            <person name="Hellsten U."/>
            <person name="Kuo D.H."/>
            <person name="Larsson T."/>
            <person name="Lv J."/>
            <person name="Arendt D."/>
            <person name="Savage R."/>
            <person name="Osoegawa K."/>
            <person name="de Jong P."/>
            <person name="Grimwood J."/>
            <person name="Chapman J.A."/>
            <person name="Shapiro H."/>
            <person name="Aerts A."/>
            <person name="Otillar R.P."/>
            <person name="Terry A.Y."/>
            <person name="Boore J.L."/>
            <person name="Grigoriev I.V."/>
            <person name="Lindberg D.R."/>
            <person name="Seaver E.C."/>
            <person name="Weisblat D.A."/>
            <person name="Putnam N.H."/>
            <person name="Rokhsar D.S."/>
        </authorList>
    </citation>
    <scope>NUCLEOTIDE SEQUENCE [LARGE SCALE GENOMIC DNA]</scope>
</reference>
<dbReference type="OrthoDB" id="185175at2759"/>
<sequence length="200" mass="23922">MRRDQVQEEKLAIQKSLLHFENLHGRPTNKIEKDLMRPLYDRYRSIKRILAKPMSHVKIPTAEEDEEECYDQLGTLDFAVTRDFNVLKDTIIPTDIKSSIVSNVKKKSILAYTEWQSTESNLHELDIHELHDELHKTKTDKRKMRRQLREFEDDFFEENGRKVQKEDRTPLQEEYDQYKQIKARLRLLEALITKHNTSEA</sequence>
<evidence type="ECO:0000313" key="4">
    <source>
        <dbReference type="EMBL" id="ESP03871.1"/>
    </source>
</evidence>
<keyword evidence="5" id="KW-1185">Reference proteome</keyword>